<reference evidence="3" key="1">
    <citation type="submission" date="2022-01" db="EMBL/GenBank/DDBJ databases">
        <title>Genome Sequence Resource for Two Populations of Ditylenchus destructor, the Migratory Endoparasitic Phytonematode.</title>
        <authorList>
            <person name="Zhang H."/>
            <person name="Lin R."/>
            <person name="Xie B."/>
        </authorList>
    </citation>
    <scope>NUCLEOTIDE SEQUENCE</scope>
    <source>
        <strain evidence="3">BazhouSP</strain>
    </source>
</reference>
<feature type="compositionally biased region" description="Acidic residues" evidence="1">
    <location>
        <begin position="89"/>
        <end position="112"/>
    </location>
</feature>
<evidence type="ECO:0008006" key="5">
    <source>
        <dbReference type="Google" id="ProtNLM"/>
    </source>
</evidence>
<gene>
    <name evidence="3" type="ORF">DdX_14345</name>
</gene>
<name>A0AAD4MSE1_9BILA</name>
<organism evidence="3 4">
    <name type="scientific">Ditylenchus destructor</name>
    <dbReference type="NCBI Taxonomy" id="166010"/>
    <lineage>
        <taxon>Eukaryota</taxon>
        <taxon>Metazoa</taxon>
        <taxon>Ecdysozoa</taxon>
        <taxon>Nematoda</taxon>
        <taxon>Chromadorea</taxon>
        <taxon>Rhabditida</taxon>
        <taxon>Tylenchina</taxon>
        <taxon>Tylenchomorpha</taxon>
        <taxon>Sphaerularioidea</taxon>
        <taxon>Anguinidae</taxon>
        <taxon>Anguininae</taxon>
        <taxon>Ditylenchus</taxon>
    </lineage>
</organism>
<proteinExistence type="predicted"/>
<evidence type="ECO:0000313" key="3">
    <source>
        <dbReference type="EMBL" id="KAI1704348.1"/>
    </source>
</evidence>
<feature type="region of interest" description="Disordered" evidence="1">
    <location>
        <begin position="25"/>
        <end position="112"/>
    </location>
</feature>
<accession>A0AAD4MSE1</accession>
<dbReference type="AlphaFoldDB" id="A0AAD4MSE1"/>
<evidence type="ECO:0000256" key="2">
    <source>
        <dbReference type="SAM" id="SignalP"/>
    </source>
</evidence>
<dbReference type="EMBL" id="JAKKPZ010000069">
    <property type="protein sequence ID" value="KAI1704348.1"/>
    <property type="molecule type" value="Genomic_DNA"/>
</dbReference>
<keyword evidence="2" id="KW-0732">Signal</keyword>
<dbReference type="Proteomes" id="UP001201812">
    <property type="component" value="Unassembled WGS sequence"/>
</dbReference>
<evidence type="ECO:0000256" key="1">
    <source>
        <dbReference type="SAM" id="MobiDB-lite"/>
    </source>
</evidence>
<keyword evidence="4" id="KW-1185">Reference proteome</keyword>
<comment type="caution">
    <text evidence="3">The sequence shown here is derived from an EMBL/GenBank/DDBJ whole genome shotgun (WGS) entry which is preliminary data.</text>
</comment>
<protein>
    <recommendedName>
        <fullName evidence="5">Secreted protein</fullName>
    </recommendedName>
</protein>
<evidence type="ECO:0000313" key="4">
    <source>
        <dbReference type="Proteomes" id="UP001201812"/>
    </source>
</evidence>
<feature type="chain" id="PRO_5041944832" description="Secreted protein" evidence="2">
    <location>
        <begin position="21"/>
        <end position="112"/>
    </location>
</feature>
<feature type="signal peptide" evidence="2">
    <location>
        <begin position="1"/>
        <end position="20"/>
    </location>
</feature>
<sequence>MWTTHTSLFAIFVLVIPTFSRILPSPIDDAIQPKHSQGPAKPAKNVKHHEHPDPHISPDQTLDDTDDNTDSMSCGCEEEDSPAVSSPGLDDDDESGSSDNESDESDFLDFFD</sequence>